<dbReference type="RefSeq" id="WP_106447557.1">
    <property type="nucleotide sequence ID" value="NZ_CP027669.1"/>
</dbReference>
<dbReference type="Gene3D" id="3.40.50.720">
    <property type="entry name" value="NAD(P)-binding Rossmann-like Domain"/>
    <property type="match status" value="1"/>
</dbReference>
<dbReference type="OrthoDB" id="891532at2"/>
<name>A0A2S0N3P6_9BURK</name>
<evidence type="ECO:0000259" key="1">
    <source>
        <dbReference type="Pfam" id="PF00899"/>
    </source>
</evidence>
<reference evidence="2 3" key="1">
    <citation type="submission" date="2018-03" db="EMBL/GenBank/DDBJ databases">
        <title>Genome sequencing of Simplicispira sp.</title>
        <authorList>
            <person name="Kim S.-J."/>
            <person name="Heo J."/>
            <person name="Kwon S.-W."/>
        </authorList>
    </citation>
    <scope>NUCLEOTIDE SEQUENCE [LARGE SCALE GENOMIC DNA]</scope>
    <source>
        <strain evidence="2 3">SC1-8</strain>
    </source>
</reference>
<dbReference type="Proteomes" id="UP000239326">
    <property type="component" value="Chromosome"/>
</dbReference>
<dbReference type="GO" id="GO:0061503">
    <property type="term" value="F:tRNA threonylcarbamoyladenosine dehydratase"/>
    <property type="evidence" value="ECO:0007669"/>
    <property type="project" value="TreeGrafter"/>
</dbReference>
<dbReference type="PANTHER" id="PTHR43267">
    <property type="entry name" value="TRNA THREONYLCARBAMOYLADENOSINE DEHYDRATASE"/>
    <property type="match status" value="1"/>
</dbReference>
<dbReference type="GO" id="GO:0008641">
    <property type="term" value="F:ubiquitin-like modifier activating enzyme activity"/>
    <property type="evidence" value="ECO:0007669"/>
    <property type="project" value="InterPro"/>
</dbReference>
<sequence>MMSPLQAQPSRMVREARLLQALPSEIHTFKLNGWGKAGTGNLCAYFQFRVGDWVFDGVLVYPSLFPDVPAFIRPRHAENRVSRHQFGGDGVLCLEYGPDNWVSTFTGADLVRSAHKLLWSELISYTSPRRLKAPLSRHELNAAQEARFEPYRFVLSTGFQELLRARAAPGLYPLEIHLSSLDGVRVAVPTCIGDVSKMQVAEVPASGWPGACVQAGWLVIAQGEALHSGDLNLQALRAQLGELWPIGARDANLAHEYFIVVHSPTNKLRAFQVDASERLTEYHLLDFSNDKGGRLPDSFRPLADAHVAIVGAGSLGGKIALSMARAGVRRFTLVDEDILGAANLVRNALDWRSVGFNKVDALKRDIELVAPGVMVEATQLNIGAQENPGVMARLYDALTECSLVIDATANPHAFLTLSALCKSAKLPMVWGEVFAGGFGSQMARSRPGLDGDAASIRACIHAYMAQLEPVLGQEAQDARRYAMAVDGQVLVGSDADVSALAASMTQFAIDTLCAGEQSEYPVAAYLMGYRKFWEFKQPFDTIPIDCSTALLTPETVKLLCPEDVRILEGLQSAMEDGPDAAADTAS</sequence>
<dbReference type="InterPro" id="IPR000594">
    <property type="entry name" value="ThiF_NAD_FAD-bd"/>
</dbReference>
<dbReference type="InterPro" id="IPR045886">
    <property type="entry name" value="ThiF/MoeB/HesA"/>
</dbReference>
<feature type="domain" description="THIF-type NAD/FAD binding fold" evidence="1">
    <location>
        <begin position="301"/>
        <end position="441"/>
    </location>
</feature>
<dbReference type="SUPFAM" id="SSF69572">
    <property type="entry name" value="Activating enzymes of the ubiquitin-like proteins"/>
    <property type="match status" value="1"/>
</dbReference>
<evidence type="ECO:0000313" key="2">
    <source>
        <dbReference type="EMBL" id="AVO42581.1"/>
    </source>
</evidence>
<keyword evidence="3" id="KW-1185">Reference proteome</keyword>
<dbReference type="KEGG" id="simp:C6571_15915"/>
<protein>
    <recommendedName>
        <fullName evidence="1">THIF-type NAD/FAD binding fold domain-containing protein</fullName>
    </recommendedName>
</protein>
<dbReference type="PANTHER" id="PTHR43267:SF1">
    <property type="entry name" value="TRNA THREONYLCARBAMOYLADENOSINE DEHYDRATASE"/>
    <property type="match status" value="1"/>
</dbReference>
<dbReference type="GO" id="GO:0061504">
    <property type="term" value="P:cyclic threonylcarbamoyladenosine biosynthetic process"/>
    <property type="evidence" value="ECO:0007669"/>
    <property type="project" value="TreeGrafter"/>
</dbReference>
<organism evidence="2 3">
    <name type="scientific">Simplicispira suum</name>
    <dbReference type="NCBI Taxonomy" id="2109915"/>
    <lineage>
        <taxon>Bacteria</taxon>
        <taxon>Pseudomonadati</taxon>
        <taxon>Pseudomonadota</taxon>
        <taxon>Betaproteobacteria</taxon>
        <taxon>Burkholderiales</taxon>
        <taxon>Comamonadaceae</taxon>
        <taxon>Simplicispira</taxon>
    </lineage>
</organism>
<dbReference type="EMBL" id="CP027669">
    <property type="protein sequence ID" value="AVO42581.1"/>
    <property type="molecule type" value="Genomic_DNA"/>
</dbReference>
<dbReference type="InterPro" id="IPR035985">
    <property type="entry name" value="Ubiquitin-activating_enz"/>
</dbReference>
<gene>
    <name evidence="2" type="ORF">C6571_15915</name>
</gene>
<accession>A0A2S0N3P6</accession>
<proteinExistence type="predicted"/>
<evidence type="ECO:0000313" key="3">
    <source>
        <dbReference type="Proteomes" id="UP000239326"/>
    </source>
</evidence>
<dbReference type="AlphaFoldDB" id="A0A2S0N3P6"/>
<dbReference type="Pfam" id="PF00899">
    <property type="entry name" value="ThiF"/>
    <property type="match status" value="1"/>
</dbReference>